<protein>
    <submittedName>
        <fullName evidence="8">Multicopper oxidase with three cupredoxin domains (Includes cell division protein FtsP and spore coat protein CotA)</fullName>
    </submittedName>
</protein>
<dbReference type="AlphaFoldDB" id="A0AAE3KFZ3"/>
<evidence type="ECO:0000313" key="9">
    <source>
        <dbReference type="Proteomes" id="UP001206128"/>
    </source>
</evidence>
<evidence type="ECO:0000259" key="7">
    <source>
        <dbReference type="Pfam" id="PF07732"/>
    </source>
</evidence>
<dbReference type="InterPro" id="IPR001117">
    <property type="entry name" value="Cu-oxidase_2nd"/>
</dbReference>
<dbReference type="PANTHER" id="PTHR48267:SF1">
    <property type="entry name" value="BILIRUBIN OXIDASE"/>
    <property type="match status" value="1"/>
</dbReference>
<keyword evidence="2" id="KW-0479">Metal-binding</keyword>
<comment type="caution">
    <text evidence="8">The sequence shown here is derived from an EMBL/GenBank/DDBJ whole genome shotgun (WGS) entry which is preliminary data.</text>
</comment>
<keyword evidence="8" id="KW-0131">Cell cycle</keyword>
<dbReference type="GO" id="GO:0016491">
    <property type="term" value="F:oxidoreductase activity"/>
    <property type="evidence" value="ECO:0007669"/>
    <property type="project" value="UniProtKB-KW"/>
</dbReference>
<dbReference type="RefSeq" id="WP_253769248.1">
    <property type="nucleotide sequence ID" value="NZ_JAMTCK010000004.1"/>
</dbReference>
<keyword evidence="4" id="KW-0732">Signal</keyword>
<keyword evidence="3" id="KW-0560">Oxidoreductase</keyword>
<comment type="similarity">
    <text evidence="1">Belongs to the multicopper oxidase family.</text>
</comment>
<dbReference type="InterPro" id="IPR045087">
    <property type="entry name" value="Cu-oxidase_fam"/>
</dbReference>
<dbReference type="PROSITE" id="PS00080">
    <property type="entry name" value="MULTICOPPER_OXIDASE2"/>
    <property type="match status" value="1"/>
</dbReference>
<dbReference type="Pfam" id="PF07732">
    <property type="entry name" value="Cu-oxidase_3"/>
    <property type="match status" value="1"/>
</dbReference>
<evidence type="ECO:0000256" key="1">
    <source>
        <dbReference type="ARBA" id="ARBA00010609"/>
    </source>
</evidence>
<sequence length="479" mass="52627">MRRRNFLALTGLFAGLALTGCGGADGNTGTLGFRNALRIPPLLDPAAGADGVRRFDLRLRQGRSEFLPGKSTPTWGVNGDYLGPTLRARRGDRVAMAVTNEVGEPTTLHWHGMRLPARMDGGPHQTIQPGGTWSPEWTVDQPAATTWYHPHPHGTTSQHVYRGLAGLFLLDDDHEVALPKTYGTDDIPLVIQDKKFTEDGRLDEDFGGTYGLLGDQLLVNGTYDPHFQVTTTRVRFRVLNGSNAHVYHLGFADNRVFHVVASDAGLLARPAPVDRLRISPGERFEIVVGFAPGEQVLLKGFSGDEEIDRGDYDILRLVAAAQLAPSAELPQVLTPLAPPAVGATVRRFRLGGTNINGREMDMARIDEVIPAGAHEVWEVDNITFAHNFHIHDAVFRVLDVDGEEPPEHLRGPKDTVFSPGKTLTRLAVEFGNHVDPAMPYMYHCHILRHEDRGMMGQFVIVEPGTENSTPRELHSAGHH</sequence>
<evidence type="ECO:0000259" key="6">
    <source>
        <dbReference type="Pfam" id="PF07731"/>
    </source>
</evidence>
<feature type="domain" description="Plastocyanin-like" evidence="5">
    <location>
        <begin position="214"/>
        <end position="290"/>
    </location>
</feature>
<gene>
    <name evidence="8" type="ORF">LX83_001778</name>
</gene>
<keyword evidence="8" id="KW-0946">Virion</keyword>
<dbReference type="Gene3D" id="2.60.40.420">
    <property type="entry name" value="Cupredoxins - blue copper proteins"/>
    <property type="match status" value="3"/>
</dbReference>
<dbReference type="InterPro" id="IPR002355">
    <property type="entry name" value="Cu_oxidase_Cu_BS"/>
</dbReference>
<keyword evidence="9" id="KW-1185">Reference proteome</keyword>
<dbReference type="CDD" id="cd04232">
    <property type="entry name" value="CuRO_1_CueO_FtsP"/>
    <property type="match status" value="1"/>
</dbReference>
<name>A0AAE3KFZ3_9PSEU</name>
<organism evidence="8 9">
    <name type="scientific">Goodfellowiella coeruleoviolacea</name>
    <dbReference type="NCBI Taxonomy" id="334858"/>
    <lineage>
        <taxon>Bacteria</taxon>
        <taxon>Bacillati</taxon>
        <taxon>Actinomycetota</taxon>
        <taxon>Actinomycetes</taxon>
        <taxon>Pseudonocardiales</taxon>
        <taxon>Pseudonocardiaceae</taxon>
        <taxon>Goodfellowiella</taxon>
    </lineage>
</organism>
<dbReference type="Pfam" id="PF07731">
    <property type="entry name" value="Cu-oxidase_2"/>
    <property type="match status" value="1"/>
</dbReference>
<evidence type="ECO:0000259" key="5">
    <source>
        <dbReference type="Pfam" id="PF00394"/>
    </source>
</evidence>
<dbReference type="EMBL" id="JAMTCK010000004">
    <property type="protein sequence ID" value="MCP2164929.1"/>
    <property type="molecule type" value="Genomic_DNA"/>
</dbReference>
<dbReference type="InterPro" id="IPR008972">
    <property type="entry name" value="Cupredoxin"/>
</dbReference>
<dbReference type="CDD" id="cd13890">
    <property type="entry name" value="CuRO_3_CueO_FtsP"/>
    <property type="match status" value="1"/>
</dbReference>
<feature type="signal peptide" evidence="4">
    <location>
        <begin position="1"/>
        <end position="24"/>
    </location>
</feature>
<proteinExistence type="inferred from homology"/>
<feature type="domain" description="Plastocyanin-like" evidence="6">
    <location>
        <begin position="353"/>
        <end position="461"/>
    </location>
</feature>
<dbReference type="PANTHER" id="PTHR48267">
    <property type="entry name" value="CUPREDOXIN SUPERFAMILY PROTEIN"/>
    <property type="match status" value="1"/>
</dbReference>
<evidence type="ECO:0000313" key="8">
    <source>
        <dbReference type="EMBL" id="MCP2164929.1"/>
    </source>
</evidence>
<reference evidence="8" key="1">
    <citation type="submission" date="2022-06" db="EMBL/GenBank/DDBJ databases">
        <title>Genomic Encyclopedia of Archaeal and Bacterial Type Strains, Phase II (KMG-II): from individual species to whole genera.</title>
        <authorList>
            <person name="Goeker M."/>
        </authorList>
    </citation>
    <scope>NUCLEOTIDE SEQUENCE</scope>
    <source>
        <strain evidence="8">DSM 43935</strain>
    </source>
</reference>
<feature type="chain" id="PRO_5042101048" evidence="4">
    <location>
        <begin position="25"/>
        <end position="479"/>
    </location>
</feature>
<keyword evidence="8" id="KW-0167">Capsid protein</keyword>
<evidence type="ECO:0000256" key="4">
    <source>
        <dbReference type="SAM" id="SignalP"/>
    </source>
</evidence>
<keyword evidence="8" id="KW-0132">Cell division</keyword>
<dbReference type="PROSITE" id="PS51257">
    <property type="entry name" value="PROKAR_LIPOPROTEIN"/>
    <property type="match status" value="1"/>
</dbReference>
<accession>A0AAE3KFZ3</accession>
<evidence type="ECO:0000256" key="3">
    <source>
        <dbReference type="ARBA" id="ARBA00023002"/>
    </source>
</evidence>
<dbReference type="GO" id="GO:0051301">
    <property type="term" value="P:cell division"/>
    <property type="evidence" value="ECO:0007669"/>
    <property type="project" value="UniProtKB-KW"/>
</dbReference>
<dbReference type="InterPro" id="IPR011706">
    <property type="entry name" value="Cu-oxidase_C"/>
</dbReference>
<dbReference type="Proteomes" id="UP001206128">
    <property type="component" value="Unassembled WGS sequence"/>
</dbReference>
<dbReference type="Pfam" id="PF00394">
    <property type="entry name" value="Cu-oxidase"/>
    <property type="match status" value="1"/>
</dbReference>
<feature type="domain" description="Plastocyanin-like" evidence="7">
    <location>
        <begin position="62"/>
        <end position="173"/>
    </location>
</feature>
<dbReference type="InterPro" id="IPR011707">
    <property type="entry name" value="Cu-oxidase-like_N"/>
</dbReference>
<evidence type="ECO:0000256" key="2">
    <source>
        <dbReference type="ARBA" id="ARBA00022723"/>
    </source>
</evidence>
<dbReference type="SUPFAM" id="SSF49503">
    <property type="entry name" value="Cupredoxins"/>
    <property type="match status" value="3"/>
</dbReference>
<dbReference type="CDD" id="cd13867">
    <property type="entry name" value="CuRO_2_CueO_FtsP"/>
    <property type="match status" value="1"/>
</dbReference>
<dbReference type="GO" id="GO:0005507">
    <property type="term" value="F:copper ion binding"/>
    <property type="evidence" value="ECO:0007669"/>
    <property type="project" value="InterPro"/>
</dbReference>